<dbReference type="PROSITE" id="PS50977">
    <property type="entry name" value="HTH_TETR_2"/>
    <property type="match status" value="1"/>
</dbReference>
<feature type="DNA-binding region" description="H-T-H motif" evidence="4">
    <location>
        <begin position="31"/>
        <end position="50"/>
    </location>
</feature>
<gene>
    <name evidence="6" type="ORF">MPOR_29270</name>
</gene>
<dbReference type="InterPro" id="IPR041642">
    <property type="entry name" value="KstR_C"/>
</dbReference>
<sequence length="207" mass="23005">MTETSAARHNGDRLLDVVVEILESEGYDAVQLREVARRAQSSLATIYKRYPTRDDLILAALEYWSQRHRYAGITVGGGSEASLYDGLMQIFRTIFEPWESHPEMLAAYFRVRSSPNGQRLFRFGLDLVAPAGLEVLAGVDDEFIANLDAIFSSVIYGLLGRFSAGEIAATDILPVLERTVYWLTLGYESAPPRRPSASIKRRSNSGG</sequence>
<evidence type="ECO:0000256" key="1">
    <source>
        <dbReference type="ARBA" id="ARBA00023015"/>
    </source>
</evidence>
<evidence type="ECO:0000313" key="6">
    <source>
        <dbReference type="EMBL" id="BBX51901.1"/>
    </source>
</evidence>
<keyword evidence="3" id="KW-0804">Transcription</keyword>
<keyword evidence="7" id="KW-1185">Reference proteome</keyword>
<evidence type="ECO:0000256" key="4">
    <source>
        <dbReference type="PROSITE-ProRule" id="PRU00335"/>
    </source>
</evidence>
<dbReference type="SUPFAM" id="SSF46689">
    <property type="entry name" value="Homeodomain-like"/>
    <property type="match status" value="1"/>
</dbReference>
<accession>A0A6N4VBB7</accession>
<dbReference type="AlphaFoldDB" id="A0A6N4VBB7"/>
<dbReference type="InterPro" id="IPR001647">
    <property type="entry name" value="HTH_TetR"/>
</dbReference>
<evidence type="ECO:0000259" key="5">
    <source>
        <dbReference type="PROSITE" id="PS50977"/>
    </source>
</evidence>
<dbReference type="RefSeq" id="WP_163674855.1">
    <property type="nucleotide sequence ID" value="NZ_AP022570.1"/>
</dbReference>
<keyword evidence="1" id="KW-0805">Transcription regulation</keyword>
<dbReference type="PANTHER" id="PTHR30055">
    <property type="entry name" value="HTH-TYPE TRANSCRIPTIONAL REGULATOR RUTR"/>
    <property type="match status" value="1"/>
</dbReference>
<reference evidence="6 7" key="1">
    <citation type="journal article" date="2019" name="Emerg. Microbes Infect.">
        <title>Comprehensive subspecies identification of 175 nontuberculous mycobacteria species based on 7547 genomic profiles.</title>
        <authorList>
            <person name="Matsumoto Y."/>
            <person name="Kinjo T."/>
            <person name="Motooka D."/>
            <person name="Nabeya D."/>
            <person name="Jung N."/>
            <person name="Uechi K."/>
            <person name="Horii T."/>
            <person name="Iida T."/>
            <person name="Fujita J."/>
            <person name="Nakamura S."/>
        </authorList>
    </citation>
    <scope>NUCLEOTIDE SEQUENCE [LARGE SCALE GENOMIC DNA]</scope>
    <source>
        <strain evidence="6 7">JCM 12603</strain>
    </source>
</reference>
<feature type="domain" description="HTH tetR-type" evidence="5">
    <location>
        <begin position="8"/>
        <end position="68"/>
    </location>
</feature>
<proteinExistence type="predicted"/>
<organism evidence="6 7">
    <name type="scientific">Mycolicibacterium poriferae</name>
    <dbReference type="NCBI Taxonomy" id="39694"/>
    <lineage>
        <taxon>Bacteria</taxon>
        <taxon>Bacillati</taxon>
        <taxon>Actinomycetota</taxon>
        <taxon>Actinomycetes</taxon>
        <taxon>Mycobacteriales</taxon>
        <taxon>Mycobacteriaceae</taxon>
        <taxon>Mycolicibacterium</taxon>
    </lineage>
</organism>
<dbReference type="InterPro" id="IPR050109">
    <property type="entry name" value="HTH-type_TetR-like_transc_reg"/>
</dbReference>
<keyword evidence="2 4" id="KW-0238">DNA-binding</keyword>
<evidence type="ECO:0000256" key="2">
    <source>
        <dbReference type="ARBA" id="ARBA00023125"/>
    </source>
</evidence>
<dbReference type="Gene3D" id="1.10.357.10">
    <property type="entry name" value="Tetracycline Repressor, domain 2"/>
    <property type="match status" value="1"/>
</dbReference>
<dbReference type="KEGG" id="mpof:MPOR_29270"/>
<evidence type="ECO:0000256" key="3">
    <source>
        <dbReference type="ARBA" id="ARBA00023163"/>
    </source>
</evidence>
<dbReference type="EMBL" id="AP022570">
    <property type="protein sequence ID" value="BBX51901.1"/>
    <property type="molecule type" value="Genomic_DNA"/>
</dbReference>
<dbReference type="GO" id="GO:0003700">
    <property type="term" value="F:DNA-binding transcription factor activity"/>
    <property type="evidence" value="ECO:0007669"/>
    <property type="project" value="TreeGrafter"/>
</dbReference>
<dbReference type="Pfam" id="PF00440">
    <property type="entry name" value="TetR_N"/>
    <property type="match status" value="1"/>
</dbReference>
<dbReference type="Proteomes" id="UP000466785">
    <property type="component" value="Chromosome"/>
</dbReference>
<dbReference type="Pfam" id="PF17925">
    <property type="entry name" value="TetR_C_20"/>
    <property type="match status" value="1"/>
</dbReference>
<name>A0A6N4VBB7_9MYCO</name>
<evidence type="ECO:0000313" key="7">
    <source>
        <dbReference type="Proteomes" id="UP000466785"/>
    </source>
</evidence>
<protein>
    <submittedName>
        <fullName evidence="6">TetR family transcriptional regulator</fullName>
    </submittedName>
</protein>
<dbReference type="PANTHER" id="PTHR30055:SF234">
    <property type="entry name" value="HTH-TYPE TRANSCRIPTIONAL REGULATOR BETI"/>
    <property type="match status" value="1"/>
</dbReference>
<dbReference type="GO" id="GO:0000976">
    <property type="term" value="F:transcription cis-regulatory region binding"/>
    <property type="evidence" value="ECO:0007669"/>
    <property type="project" value="TreeGrafter"/>
</dbReference>
<dbReference type="InterPro" id="IPR009057">
    <property type="entry name" value="Homeodomain-like_sf"/>
</dbReference>